<dbReference type="GO" id="GO:0017004">
    <property type="term" value="P:cytochrome complex assembly"/>
    <property type="evidence" value="ECO:0007669"/>
    <property type="project" value="UniProtKB-KW"/>
</dbReference>
<name>A0A1Q2CTK9_9ACTN</name>
<dbReference type="InterPro" id="IPR050553">
    <property type="entry name" value="Thioredoxin_ResA/DsbE_sf"/>
</dbReference>
<dbReference type="InterPro" id="IPR013766">
    <property type="entry name" value="Thioredoxin_domain"/>
</dbReference>
<gene>
    <name evidence="7" type="ORF">BW730_17705</name>
</gene>
<dbReference type="SUPFAM" id="SSF52833">
    <property type="entry name" value="Thioredoxin-like"/>
    <property type="match status" value="1"/>
</dbReference>
<dbReference type="STRING" id="1332264.BW730_17705"/>
<evidence type="ECO:0000256" key="4">
    <source>
        <dbReference type="ARBA" id="ARBA00023157"/>
    </source>
</evidence>
<evidence type="ECO:0000313" key="7">
    <source>
        <dbReference type="EMBL" id="AQP49453.1"/>
    </source>
</evidence>
<dbReference type="PANTHER" id="PTHR42852">
    <property type="entry name" value="THIOL:DISULFIDE INTERCHANGE PROTEIN DSBE"/>
    <property type="match status" value="1"/>
</dbReference>
<dbReference type="KEGG" id="tes:BW730_17705"/>
<dbReference type="Pfam" id="PF08534">
    <property type="entry name" value="Redoxin"/>
    <property type="match status" value="1"/>
</dbReference>
<dbReference type="PROSITE" id="PS51352">
    <property type="entry name" value="THIOREDOXIN_2"/>
    <property type="match status" value="1"/>
</dbReference>
<evidence type="ECO:0000256" key="2">
    <source>
        <dbReference type="ARBA" id="ARBA00022748"/>
    </source>
</evidence>
<dbReference type="Gene3D" id="3.40.30.10">
    <property type="entry name" value="Glutaredoxin"/>
    <property type="match status" value="1"/>
</dbReference>
<dbReference type="PANTHER" id="PTHR42852:SF6">
    <property type="entry name" value="THIOL:DISULFIDE INTERCHANGE PROTEIN DSBE"/>
    <property type="match status" value="1"/>
</dbReference>
<evidence type="ECO:0000256" key="1">
    <source>
        <dbReference type="ARBA" id="ARBA00004196"/>
    </source>
</evidence>
<keyword evidence="5" id="KW-0676">Redox-active center</keyword>
<reference evidence="8" key="1">
    <citation type="submission" date="2017-02" db="EMBL/GenBank/DDBJ databases">
        <title>Tessaracoccus aquaemaris sp. nov., isolated from the intestine of a Korean rockfish, Sebastes schlegelii, in a marine aquaculture pond.</title>
        <authorList>
            <person name="Tak E.J."/>
            <person name="Bae J.-W."/>
        </authorList>
    </citation>
    <scope>NUCLEOTIDE SEQUENCE [LARGE SCALE GENOMIC DNA]</scope>
    <source>
        <strain evidence="8">NSG39</strain>
    </source>
</reference>
<evidence type="ECO:0000256" key="3">
    <source>
        <dbReference type="ARBA" id="ARBA00022968"/>
    </source>
</evidence>
<feature type="domain" description="Thioredoxin" evidence="6">
    <location>
        <begin position="1"/>
        <end position="138"/>
    </location>
</feature>
<dbReference type="Proteomes" id="UP000188145">
    <property type="component" value="Chromosome"/>
</dbReference>
<evidence type="ECO:0000256" key="5">
    <source>
        <dbReference type="ARBA" id="ARBA00023284"/>
    </source>
</evidence>
<dbReference type="EMBL" id="CP019606">
    <property type="protein sequence ID" value="AQP49453.1"/>
    <property type="molecule type" value="Genomic_DNA"/>
</dbReference>
<accession>A0A1Q2CTK9</accession>
<dbReference type="CDD" id="cd02966">
    <property type="entry name" value="TlpA_like_family"/>
    <property type="match status" value="1"/>
</dbReference>
<sequence>MDGGLPRTALLCLGSDTVVNLAGLPREPMIINLWAQWCAPCREESPYLRAALADLEGVTFLGINYDDDKPDWALEFADLVGWRYPHVMDQTKSLQGPLRVPGLPTTIFVTADGKIAGVHPGVLESEEQLKDLAHEYLGVTP</sequence>
<evidence type="ECO:0000259" key="6">
    <source>
        <dbReference type="PROSITE" id="PS51352"/>
    </source>
</evidence>
<proteinExistence type="predicted"/>
<keyword evidence="8" id="KW-1185">Reference proteome</keyword>
<dbReference type="InterPro" id="IPR017937">
    <property type="entry name" value="Thioredoxin_CS"/>
</dbReference>
<keyword evidence="2" id="KW-0201">Cytochrome c-type biogenesis</keyword>
<dbReference type="InterPro" id="IPR013740">
    <property type="entry name" value="Redoxin"/>
</dbReference>
<keyword evidence="3" id="KW-0735">Signal-anchor</keyword>
<protein>
    <recommendedName>
        <fullName evidence="6">Thioredoxin domain-containing protein</fullName>
    </recommendedName>
</protein>
<keyword evidence="4" id="KW-1015">Disulfide bond</keyword>
<dbReference type="PROSITE" id="PS00194">
    <property type="entry name" value="THIOREDOXIN_1"/>
    <property type="match status" value="1"/>
</dbReference>
<comment type="subcellular location">
    <subcellularLocation>
        <location evidence="1">Cell envelope</location>
    </subcellularLocation>
</comment>
<dbReference type="GO" id="GO:0030313">
    <property type="term" value="C:cell envelope"/>
    <property type="evidence" value="ECO:0007669"/>
    <property type="project" value="UniProtKB-SubCell"/>
</dbReference>
<keyword evidence="3" id="KW-0812">Transmembrane</keyword>
<dbReference type="AlphaFoldDB" id="A0A1Q2CTK9"/>
<organism evidence="7 8">
    <name type="scientific">Tessaracoccus aquimaris</name>
    <dbReference type="NCBI Taxonomy" id="1332264"/>
    <lineage>
        <taxon>Bacteria</taxon>
        <taxon>Bacillati</taxon>
        <taxon>Actinomycetota</taxon>
        <taxon>Actinomycetes</taxon>
        <taxon>Propionibacteriales</taxon>
        <taxon>Propionibacteriaceae</taxon>
        <taxon>Tessaracoccus</taxon>
    </lineage>
</organism>
<evidence type="ECO:0000313" key="8">
    <source>
        <dbReference type="Proteomes" id="UP000188145"/>
    </source>
</evidence>
<dbReference type="InterPro" id="IPR036249">
    <property type="entry name" value="Thioredoxin-like_sf"/>
</dbReference>
<dbReference type="GO" id="GO:0016491">
    <property type="term" value="F:oxidoreductase activity"/>
    <property type="evidence" value="ECO:0007669"/>
    <property type="project" value="InterPro"/>
</dbReference>